<dbReference type="RefSeq" id="WP_219798795.1">
    <property type="nucleotide sequence ID" value="NZ_CP080095.1"/>
</dbReference>
<organism evidence="1 2">
    <name type="scientific">Paraburkholderia edwinii</name>
    <dbReference type="NCBI Taxonomy" id="2861782"/>
    <lineage>
        <taxon>Bacteria</taxon>
        <taxon>Pseudomonadati</taxon>
        <taxon>Pseudomonadota</taxon>
        <taxon>Betaproteobacteria</taxon>
        <taxon>Burkholderiales</taxon>
        <taxon>Burkholderiaceae</taxon>
        <taxon>Paraburkholderia</taxon>
    </lineage>
</organism>
<proteinExistence type="predicted"/>
<dbReference type="Proteomes" id="UP000826462">
    <property type="component" value="Chromosome 1"/>
</dbReference>
<evidence type="ECO:0000313" key="1">
    <source>
        <dbReference type="EMBL" id="QYD69450.1"/>
    </source>
</evidence>
<sequence length="126" mass="13213">MTFEISLAMATALTARRDGAWLIISLVPDVCLTPMGSVPVPVPYQVTATLGSAQATTTTVNVRGDPAFVYADSFVPTTQGGEAGTLGGVKSGTTAQKTRPLLHSNTVKFQGKAIVRSNDLFWMNGP</sequence>
<dbReference type="Pfam" id="PF13665">
    <property type="entry name" value="Tox-PAAR-like"/>
    <property type="match status" value="1"/>
</dbReference>
<reference evidence="1 2" key="1">
    <citation type="submission" date="2021-07" db="EMBL/GenBank/DDBJ databases">
        <title>Paraburkholderia edwinii protects Aspergillus sp. from phenazines by acting as a toxin sponge.</title>
        <authorList>
            <person name="Dahlstrom K.M."/>
            <person name="Newman D.K."/>
        </authorList>
    </citation>
    <scope>NUCLEOTIDE SEQUENCE [LARGE SCALE GENOMIC DNA]</scope>
    <source>
        <strain evidence="1 2">Pe01</strain>
    </source>
</reference>
<dbReference type="EMBL" id="CP080095">
    <property type="protein sequence ID" value="QYD69450.1"/>
    <property type="molecule type" value="Genomic_DNA"/>
</dbReference>
<name>A0ABX8UKA0_9BURK</name>
<keyword evidence="2" id="KW-1185">Reference proteome</keyword>
<evidence type="ECO:0000313" key="2">
    <source>
        <dbReference type="Proteomes" id="UP000826462"/>
    </source>
</evidence>
<accession>A0ABX8UKA0</accession>
<gene>
    <name evidence="1" type="ORF">KZJ38_03510</name>
</gene>
<protein>
    <submittedName>
        <fullName evidence="1">DUF4150 domain-containing protein</fullName>
    </submittedName>
</protein>